<comment type="caution">
    <text evidence="1">The sequence shown here is derived from an EMBL/GenBank/DDBJ whole genome shotgun (WGS) entry which is preliminary data.</text>
</comment>
<accession>A0A9W6MRA8</accession>
<name>A0A9W6MRA8_9HYPH</name>
<gene>
    <name evidence="1" type="ORF">GCM10008170_08250</name>
</gene>
<evidence type="ECO:0000313" key="1">
    <source>
        <dbReference type="EMBL" id="GLK54806.1"/>
    </source>
</evidence>
<sequence length="100" mass="11289">MGRGTPAQHAFRTTEAANTATRRWNRGWAIVSRRVMLHRVMTLTATFTAYIGPDLLHIARDVPVLSSLSTTRRPRGYVTVWSRPSVPGRRFRDARAQALS</sequence>
<dbReference type="AlphaFoldDB" id="A0A9W6MRA8"/>
<dbReference type="EMBL" id="BSFF01000001">
    <property type="protein sequence ID" value="GLK54806.1"/>
    <property type="molecule type" value="Genomic_DNA"/>
</dbReference>
<organism evidence="1 2">
    <name type="scientific">Methylopila capsulata</name>
    <dbReference type="NCBI Taxonomy" id="61654"/>
    <lineage>
        <taxon>Bacteria</taxon>
        <taxon>Pseudomonadati</taxon>
        <taxon>Pseudomonadota</taxon>
        <taxon>Alphaproteobacteria</taxon>
        <taxon>Hyphomicrobiales</taxon>
        <taxon>Methylopilaceae</taxon>
        <taxon>Methylopila</taxon>
    </lineage>
</organism>
<protein>
    <submittedName>
        <fullName evidence="1">Uncharacterized protein</fullName>
    </submittedName>
</protein>
<reference evidence="1" key="2">
    <citation type="submission" date="2023-01" db="EMBL/GenBank/DDBJ databases">
        <authorList>
            <person name="Sun Q."/>
            <person name="Evtushenko L."/>
        </authorList>
    </citation>
    <scope>NUCLEOTIDE SEQUENCE</scope>
    <source>
        <strain evidence="1">VKM B-1606</strain>
    </source>
</reference>
<dbReference type="Proteomes" id="UP001143400">
    <property type="component" value="Unassembled WGS sequence"/>
</dbReference>
<reference evidence="1" key="1">
    <citation type="journal article" date="2014" name="Int. J. Syst. Evol. Microbiol.">
        <title>Complete genome sequence of Corynebacterium casei LMG S-19264T (=DSM 44701T), isolated from a smear-ripened cheese.</title>
        <authorList>
            <consortium name="US DOE Joint Genome Institute (JGI-PGF)"/>
            <person name="Walter F."/>
            <person name="Albersmeier A."/>
            <person name="Kalinowski J."/>
            <person name="Ruckert C."/>
        </authorList>
    </citation>
    <scope>NUCLEOTIDE SEQUENCE</scope>
    <source>
        <strain evidence="1">VKM B-1606</strain>
    </source>
</reference>
<proteinExistence type="predicted"/>
<evidence type="ECO:0000313" key="2">
    <source>
        <dbReference type="Proteomes" id="UP001143400"/>
    </source>
</evidence>